<dbReference type="GO" id="GO:0008270">
    <property type="term" value="F:zinc ion binding"/>
    <property type="evidence" value="ECO:0007669"/>
    <property type="project" value="UniProtKB-KW"/>
</dbReference>
<feature type="domain" description="PHD-type" evidence="6">
    <location>
        <begin position="2"/>
        <end position="56"/>
    </location>
</feature>
<dbReference type="SUPFAM" id="SSF57903">
    <property type="entry name" value="FYVE/PHD zinc finger"/>
    <property type="match status" value="1"/>
</dbReference>
<evidence type="ECO:0000256" key="2">
    <source>
        <dbReference type="ARBA" id="ARBA00022771"/>
    </source>
</evidence>
<dbReference type="PROSITE" id="PS50016">
    <property type="entry name" value="ZF_PHD_2"/>
    <property type="match status" value="1"/>
</dbReference>
<dbReference type="InterPro" id="IPR013083">
    <property type="entry name" value="Znf_RING/FYVE/PHD"/>
</dbReference>
<evidence type="ECO:0000256" key="4">
    <source>
        <dbReference type="PROSITE-ProRule" id="PRU00146"/>
    </source>
</evidence>
<evidence type="ECO:0000259" key="6">
    <source>
        <dbReference type="PROSITE" id="PS50016"/>
    </source>
</evidence>
<feature type="compositionally biased region" description="Polar residues" evidence="5">
    <location>
        <begin position="144"/>
        <end position="153"/>
    </location>
</feature>
<evidence type="ECO:0000256" key="1">
    <source>
        <dbReference type="ARBA" id="ARBA00022723"/>
    </source>
</evidence>
<name>A0ABD2QFQ0_9PLAT</name>
<proteinExistence type="predicted"/>
<gene>
    <name evidence="7" type="primary">PHF14</name>
    <name evidence="7" type="ORF">Ciccas_003051</name>
</gene>
<evidence type="ECO:0000256" key="5">
    <source>
        <dbReference type="SAM" id="MobiDB-lite"/>
    </source>
</evidence>
<evidence type="ECO:0000256" key="3">
    <source>
        <dbReference type="ARBA" id="ARBA00022833"/>
    </source>
</evidence>
<feature type="region of interest" description="Disordered" evidence="5">
    <location>
        <begin position="113"/>
        <end position="187"/>
    </location>
</feature>
<protein>
    <submittedName>
        <fullName evidence="7">PHD finger protein 14</fullName>
    </submittedName>
</protein>
<accession>A0ABD2QFQ0</accession>
<reference evidence="7 8" key="1">
    <citation type="submission" date="2024-11" db="EMBL/GenBank/DDBJ databases">
        <title>Adaptive evolution of stress response genes in parasites aligns with host niche diversity.</title>
        <authorList>
            <person name="Hahn C."/>
            <person name="Resl P."/>
        </authorList>
    </citation>
    <scope>NUCLEOTIDE SEQUENCE [LARGE SCALE GENOMIC DNA]</scope>
    <source>
        <strain evidence="7">EGGRZ-B1_66</strain>
        <tissue evidence="7">Body</tissue>
    </source>
</reference>
<dbReference type="EMBL" id="JBJKFK010000262">
    <property type="protein sequence ID" value="KAL3318290.1"/>
    <property type="molecule type" value="Genomic_DNA"/>
</dbReference>
<dbReference type="Pfam" id="PF00628">
    <property type="entry name" value="PHD"/>
    <property type="match status" value="1"/>
</dbReference>
<comment type="caution">
    <text evidence="7">The sequence shown here is derived from an EMBL/GenBank/DDBJ whole genome shotgun (WGS) entry which is preliminary data.</text>
</comment>
<dbReference type="Gene3D" id="3.30.40.10">
    <property type="entry name" value="Zinc/RING finger domain, C3HC4 (zinc finger)"/>
    <property type="match status" value="1"/>
</dbReference>
<dbReference type="SMART" id="SM00249">
    <property type="entry name" value="PHD"/>
    <property type="match status" value="1"/>
</dbReference>
<evidence type="ECO:0000313" key="7">
    <source>
        <dbReference type="EMBL" id="KAL3318290.1"/>
    </source>
</evidence>
<feature type="compositionally biased region" description="Polar residues" evidence="5">
    <location>
        <begin position="162"/>
        <end position="187"/>
    </location>
</feature>
<organism evidence="7 8">
    <name type="scientific">Cichlidogyrus casuarinus</name>
    <dbReference type="NCBI Taxonomy" id="1844966"/>
    <lineage>
        <taxon>Eukaryota</taxon>
        <taxon>Metazoa</taxon>
        <taxon>Spiralia</taxon>
        <taxon>Lophotrochozoa</taxon>
        <taxon>Platyhelminthes</taxon>
        <taxon>Monogenea</taxon>
        <taxon>Monopisthocotylea</taxon>
        <taxon>Dactylogyridea</taxon>
        <taxon>Ancyrocephalidae</taxon>
        <taxon>Cichlidogyrus</taxon>
    </lineage>
</organism>
<evidence type="ECO:0000313" key="8">
    <source>
        <dbReference type="Proteomes" id="UP001626550"/>
    </source>
</evidence>
<keyword evidence="1" id="KW-0479">Metal-binding</keyword>
<keyword evidence="3" id="KW-0862">Zinc</keyword>
<dbReference type="AlphaFoldDB" id="A0ABD2QFQ0"/>
<dbReference type="InterPro" id="IPR001965">
    <property type="entry name" value="Znf_PHD"/>
</dbReference>
<keyword evidence="2 4" id="KW-0863">Zinc-finger</keyword>
<dbReference type="InterPro" id="IPR019787">
    <property type="entry name" value="Znf_PHD-finger"/>
</dbReference>
<dbReference type="Proteomes" id="UP001626550">
    <property type="component" value="Unassembled WGS sequence"/>
</dbReference>
<sequence>MNFGCSVCNKAEDQHLIAICDTCKKSYHINCLSPPLSRVPKRSTRWLWQCCFCTKLEIEKEVEQNEVDLDEPRRLRKSGSAIRPLDSVLELDDDDIRPKRVRREVKRPNFINSEFCIDSPPKRKPKSQKATKEEESTSSRSSTVAQIDSTSPQETKKGLSSKICSPTPTDTAETISVDSQQRNSFEL</sequence>
<keyword evidence="8" id="KW-1185">Reference proteome</keyword>
<dbReference type="InterPro" id="IPR011011">
    <property type="entry name" value="Znf_FYVE_PHD"/>
</dbReference>